<evidence type="ECO:0000313" key="2">
    <source>
        <dbReference type="Proteomes" id="UP000186601"/>
    </source>
</evidence>
<dbReference type="AlphaFoldDB" id="A0A2R6PVJ1"/>
<dbReference type="OrthoDB" id="2800083at2759"/>
<name>A0A2R6PVJ1_9APHY</name>
<evidence type="ECO:0008006" key="3">
    <source>
        <dbReference type="Google" id="ProtNLM"/>
    </source>
</evidence>
<dbReference type="EMBL" id="MLYV02000430">
    <property type="protein sequence ID" value="PSR97718.1"/>
    <property type="molecule type" value="Genomic_DNA"/>
</dbReference>
<comment type="caution">
    <text evidence="1">The sequence shown here is derived from an EMBL/GenBank/DDBJ whole genome shotgun (WGS) entry which is preliminary data.</text>
</comment>
<sequence length="379" mass="42588">MSLTYEYKDYCSSCASTPTTCALDGIGARLAQELLGRILIFIDYSGTKEKRDVGQLALTCRYWATKCQPAIFKRIWLRSGKEVDELLSLMASPLSRVSSYIKTLVLIQKQPSNAPWIHLVALRLVPKLSLDTEDPIDLSLSNVDGIRSIHDGLPRSYPSFSSHISQLHLKNAHFNSFADLLHLADEMPSLQNLECSGLTWPTAPDTPPVVPRQRGIPPHLRFVSMDACTDNSALVCVLTGRRRQARANTTASLNFGLHPEQQHTIHKLVCTCAEKDDPYSTSLEKVDSAYNMILVSLIRRGSLRRFYFILPSTTLAGPNSIMQVEIMAMFIENYETGESDKWNQTCEHLPHLQKLVLGFSSREDMTRFVREVAAQSWTT</sequence>
<proteinExistence type="predicted"/>
<protein>
    <recommendedName>
        <fullName evidence="3">F-box domain-containing protein</fullName>
    </recommendedName>
</protein>
<reference evidence="1 2" key="1">
    <citation type="submission" date="2018-02" db="EMBL/GenBank/DDBJ databases">
        <title>Genome sequence of the basidiomycete white-rot fungus Phlebia centrifuga.</title>
        <authorList>
            <person name="Granchi Z."/>
            <person name="Peng M."/>
            <person name="de Vries R.P."/>
            <person name="Hilden K."/>
            <person name="Makela M.R."/>
            <person name="Grigoriev I."/>
            <person name="Riley R."/>
        </authorList>
    </citation>
    <scope>NUCLEOTIDE SEQUENCE [LARGE SCALE GENOMIC DNA]</scope>
    <source>
        <strain evidence="1 2">FBCC195</strain>
    </source>
</reference>
<keyword evidence="2" id="KW-1185">Reference proteome</keyword>
<evidence type="ECO:0000313" key="1">
    <source>
        <dbReference type="EMBL" id="PSR97718.1"/>
    </source>
</evidence>
<gene>
    <name evidence="1" type="ORF">PHLCEN_2v4260</name>
</gene>
<dbReference type="Proteomes" id="UP000186601">
    <property type="component" value="Unassembled WGS sequence"/>
</dbReference>
<accession>A0A2R6PVJ1</accession>
<organism evidence="1 2">
    <name type="scientific">Hermanssonia centrifuga</name>
    <dbReference type="NCBI Taxonomy" id="98765"/>
    <lineage>
        <taxon>Eukaryota</taxon>
        <taxon>Fungi</taxon>
        <taxon>Dikarya</taxon>
        <taxon>Basidiomycota</taxon>
        <taxon>Agaricomycotina</taxon>
        <taxon>Agaricomycetes</taxon>
        <taxon>Polyporales</taxon>
        <taxon>Meruliaceae</taxon>
        <taxon>Hermanssonia</taxon>
    </lineage>
</organism>